<reference evidence="12" key="1">
    <citation type="submission" date="2020-04" db="EMBL/GenBank/DDBJ databases">
        <authorList>
            <person name="Chiriac C."/>
            <person name="Salcher M."/>
            <person name="Ghai R."/>
            <person name="Kavagutti S V."/>
        </authorList>
    </citation>
    <scope>NUCLEOTIDE SEQUENCE</scope>
</reference>
<comment type="catalytic activity">
    <reaction evidence="1 10 11">
        <text>Hydrolysis of (1-&gt;4)-beta-linkages between N-acetylmuramic acid and N-acetyl-D-glucosamine residues in a peptidoglycan and between N-acetyl-D-glucosamine residues in chitodextrins.</text>
        <dbReference type="EC" id="3.2.1.17"/>
    </reaction>
</comment>
<comment type="subcellular location">
    <subcellularLocation>
        <location evidence="10">Host cytoplasm</location>
    </subcellularLocation>
    <text evidence="10">The endolysin is cytoplasmic, but can reach the periplasmic space with the help of the holins which disrupt the host cell membrane.</text>
</comment>
<comment type="function">
    <text evidence="10">Endolysin with lysozyme activity that degrades host peptidoglycans and participates with the holin and spanin proteins in the sequential events which lead to the programmed host cell lysis releasing the mature viral particles. Once the holin has permeabilized the host cell membrane, the endolysin can reach the periplasm and break down the peptidoglycan layer.</text>
</comment>
<comment type="similarity">
    <text evidence="10 11">Belongs to the glycosyl hydrolase 24 family.</text>
</comment>
<dbReference type="InterPro" id="IPR023346">
    <property type="entry name" value="Lysozyme-like_dom_sf"/>
</dbReference>
<sequence>MKMAAATLPMIKHHEGTRYKAYRCPALLWTIGVGHVLYPEQGKLPMDQRKNFPLRPNDARTFTKEEVDQILEQDLQRFIVGVQRYCPDGLNENRLGALVSFAFNVGLGTLQRSTLRQKHNRGDFEGAAEELLKFSKAGGKVLPGLLKRRNDERALYLAEAK</sequence>
<dbReference type="InterPro" id="IPR033907">
    <property type="entry name" value="Endolysin_autolysin"/>
</dbReference>
<dbReference type="Pfam" id="PF00959">
    <property type="entry name" value="Phage_lysozyme"/>
    <property type="match status" value="1"/>
</dbReference>
<dbReference type="InterPro" id="IPR051018">
    <property type="entry name" value="Bacteriophage_GH24"/>
</dbReference>
<dbReference type="PANTHER" id="PTHR38107">
    <property type="match status" value="1"/>
</dbReference>
<evidence type="ECO:0000256" key="11">
    <source>
        <dbReference type="RuleBase" id="RU003788"/>
    </source>
</evidence>
<keyword evidence="5 10" id="KW-0378">Hydrolase</keyword>
<dbReference type="EMBL" id="LR796255">
    <property type="protein sequence ID" value="CAB4131878.1"/>
    <property type="molecule type" value="Genomic_DNA"/>
</dbReference>
<keyword evidence="3 10" id="KW-1188">Viral release from host cell</keyword>
<dbReference type="InterPro" id="IPR034690">
    <property type="entry name" value="Endolysin_T4_type"/>
</dbReference>
<keyword evidence="6 10" id="KW-0204">Cytolysis</keyword>
<keyword evidence="4 10" id="KW-0081">Bacteriolytic enzyme</keyword>
<evidence type="ECO:0000256" key="10">
    <source>
        <dbReference type="HAMAP-Rule" id="MF_04110"/>
    </source>
</evidence>
<evidence type="ECO:0000256" key="8">
    <source>
        <dbReference type="ARBA" id="ARBA00023200"/>
    </source>
</evidence>
<dbReference type="InterPro" id="IPR002196">
    <property type="entry name" value="Glyco_hydro_24"/>
</dbReference>
<proteinExistence type="inferred from homology"/>
<evidence type="ECO:0000256" key="2">
    <source>
        <dbReference type="ARBA" id="ARBA00022529"/>
    </source>
</evidence>
<evidence type="ECO:0000313" key="12">
    <source>
        <dbReference type="EMBL" id="CAB4131878.1"/>
    </source>
</evidence>
<feature type="active site" description="Proton donor/acceptor" evidence="10">
    <location>
        <position position="15"/>
    </location>
</feature>
<dbReference type="Gene3D" id="1.10.530.40">
    <property type="match status" value="1"/>
</dbReference>
<dbReference type="EC" id="3.2.1.17" evidence="10"/>
<dbReference type="PANTHER" id="PTHR38107:SF3">
    <property type="entry name" value="LYSOZYME RRRD-RELATED"/>
    <property type="match status" value="1"/>
</dbReference>
<evidence type="ECO:0000256" key="3">
    <source>
        <dbReference type="ARBA" id="ARBA00022612"/>
    </source>
</evidence>
<dbReference type="InterPro" id="IPR023347">
    <property type="entry name" value="Lysozyme_dom_sf"/>
</dbReference>
<dbReference type="GO" id="GO:0044659">
    <property type="term" value="P:viral release from host cell by cytolysis"/>
    <property type="evidence" value="ECO:0007669"/>
    <property type="project" value="UniProtKB-UniRule"/>
</dbReference>
<dbReference type="GO" id="GO:0042742">
    <property type="term" value="P:defense response to bacterium"/>
    <property type="evidence" value="ECO:0007669"/>
    <property type="project" value="UniProtKB-KW"/>
</dbReference>
<dbReference type="CDD" id="cd00737">
    <property type="entry name" value="lyz_endolysin_autolysin"/>
    <property type="match status" value="1"/>
</dbReference>
<evidence type="ECO:0000256" key="9">
    <source>
        <dbReference type="ARBA" id="ARBA00023295"/>
    </source>
</evidence>
<keyword evidence="7 10" id="KW-0578">Host cell lysis by virus</keyword>
<accession>A0A6J5LB88</accession>
<dbReference type="HAMAP" id="MF_04110">
    <property type="entry name" value="ENDOLYSIN_T4"/>
    <property type="match status" value="1"/>
</dbReference>
<keyword evidence="8 10" id="KW-1035">Host cytoplasm</keyword>
<dbReference type="GO" id="GO:0003796">
    <property type="term" value="F:lysozyme activity"/>
    <property type="evidence" value="ECO:0007669"/>
    <property type="project" value="UniProtKB-UniRule"/>
</dbReference>
<gene>
    <name evidence="12" type="ORF">UFOVP137_9</name>
</gene>
<dbReference type="SUPFAM" id="SSF53955">
    <property type="entry name" value="Lysozyme-like"/>
    <property type="match status" value="1"/>
</dbReference>
<dbReference type="GO" id="GO:0009253">
    <property type="term" value="P:peptidoglycan catabolic process"/>
    <property type="evidence" value="ECO:0007669"/>
    <property type="project" value="UniProtKB-UniRule"/>
</dbReference>
<evidence type="ECO:0000256" key="1">
    <source>
        <dbReference type="ARBA" id="ARBA00000632"/>
    </source>
</evidence>
<organism evidence="12">
    <name type="scientific">uncultured Caudovirales phage</name>
    <dbReference type="NCBI Taxonomy" id="2100421"/>
    <lineage>
        <taxon>Viruses</taxon>
        <taxon>Duplodnaviria</taxon>
        <taxon>Heunggongvirae</taxon>
        <taxon>Uroviricota</taxon>
        <taxon>Caudoviricetes</taxon>
        <taxon>Peduoviridae</taxon>
        <taxon>Maltschvirus</taxon>
        <taxon>Maltschvirus maltsch</taxon>
    </lineage>
</organism>
<dbReference type="GO" id="GO:0016998">
    <property type="term" value="P:cell wall macromolecule catabolic process"/>
    <property type="evidence" value="ECO:0007669"/>
    <property type="project" value="InterPro"/>
</dbReference>
<evidence type="ECO:0000256" key="6">
    <source>
        <dbReference type="ARBA" id="ARBA00022852"/>
    </source>
</evidence>
<evidence type="ECO:0000256" key="7">
    <source>
        <dbReference type="ARBA" id="ARBA00023142"/>
    </source>
</evidence>
<keyword evidence="9 10" id="KW-0326">Glycosidase</keyword>
<evidence type="ECO:0000256" key="5">
    <source>
        <dbReference type="ARBA" id="ARBA00022801"/>
    </source>
</evidence>
<name>A0A6J5LB88_9CAUD</name>
<protein>
    <recommendedName>
        <fullName evidence="10">Endolysin</fullName>
        <ecNumber evidence="10">3.2.1.17</ecNumber>
    </recommendedName>
    <alternativeName>
        <fullName evidence="10">Lysis protein</fullName>
    </alternativeName>
    <alternativeName>
        <fullName evidence="10">Lysozyme</fullName>
    </alternativeName>
    <alternativeName>
        <fullName evidence="10">Muramidase</fullName>
    </alternativeName>
</protein>
<keyword evidence="2 10" id="KW-0929">Antimicrobial</keyword>
<feature type="active site" description="Proton donor/acceptor" evidence="10">
    <location>
        <position position="24"/>
    </location>
</feature>
<dbReference type="GO" id="GO:0030430">
    <property type="term" value="C:host cell cytoplasm"/>
    <property type="evidence" value="ECO:0007669"/>
    <property type="project" value="UniProtKB-SubCell"/>
</dbReference>
<evidence type="ECO:0000256" key="4">
    <source>
        <dbReference type="ARBA" id="ARBA00022638"/>
    </source>
</evidence>